<feature type="non-terminal residue" evidence="1">
    <location>
        <position position="1"/>
    </location>
</feature>
<gene>
    <name evidence="1" type="ORF">METZ01_LOCUS119969</name>
</gene>
<evidence type="ECO:0008006" key="2">
    <source>
        <dbReference type="Google" id="ProtNLM"/>
    </source>
</evidence>
<dbReference type="Gene3D" id="2.60.40.4070">
    <property type="match status" value="1"/>
</dbReference>
<dbReference type="InterPro" id="IPR026444">
    <property type="entry name" value="Secre_tail"/>
</dbReference>
<dbReference type="EMBL" id="UINC01016046">
    <property type="protein sequence ID" value="SVA67115.1"/>
    <property type="molecule type" value="Genomic_DNA"/>
</dbReference>
<reference evidence="1" key="1">
    <citation type="submission" date="2018-05" db="EMBL/GenBank/DDBJ databases">
        <authorList>
            <person name="Lanie J.A."/>
            <person name="Ng W.-L."/>
            <person name="Kazmierczak K.M."/>
            <person name="Andrzejewski T.M."/>
            <person name="Davidsen T.M."/>
            <person name="Wayne K.J."/>
            <person name="Tettelin H."/>
            <person name="Glass J.I."/>
            <person name="Rusch D."/>
            <person name="Podicherti R."/>
            <person name="Tsui H.-C.T."/>
            <person name="Winkler M.E."/>
        </authorList>
    </citation>
    <scope>NUCLEOTIDE SEQUENCE</scope>
</reference>
<dbReference type="NCBIfam" id="TIGR04183">
    <property type="entry name" value="Por_Secre_tail"/>
    <property type="match status" value="1"/>
</dbReference>
<dbReference type="AlphaFoldDB" id="A0A381XQW1"/>
<accession>A0A381XQW1</accession>
<protein>
    <recommendedName>
        <fullName evidence="2">FlgD Ig-like domain-containing protein</fullName>
    </recommendedName>
</protein>
<organism evidence="1">
    <name type="scientific">marine metagenome</name>
    <dbReference type="NCBI Taxonomy" id="408172"/>
    <lineage>
        <taxon>unclassified sequences</taxon>
        <taxon>metagenomes</taxon>
        <taxon>ecological metagenomes</taxon>
    </lineage>
</organism>
<name>A0A381XQW1_9ZZZZ</name>
<proteinExistence type="predicted"/>
<sequence>SKTFTKDGYKDWTTAENQDRITDNVWITRQDTRGIFNIAVESEFDRENCNGPCRQAPTGTLWAWGSTANSTYPYVSWYDAVSQPGCGRAKYALGDQNCGFPDMSLHLIEDDLYFDVAWSSWNQSSGGGFSYTRTWVDQDGSLLGIGDPLSVVIEPGEGYTRSKTFSGNTAGLHVGSIAVSSNDPDNPLDSIYTLNIVGPQATMPSVHFSPVDATSNIFYYVVQEASIDDLALETGDEIALLSGELCVGAGVYNGVLPFLVRAYGAVPPDVPGFADGDPITVKAWDYGESRTATMTAVRNGGSGTFSAGGFSAVSLTGTIYYTQDIQLTSGSFNLVSSYLYPQFPVAGTYFGGITGLGIVYEDNGAAYIPEYGINTIGNVNMVEGYHLYMDGGNQTLTVSGLVIDPANWTITLQPSQFNSIAYLHPAAMDVEDALAAIAGVISGEGGIVQDDAGNAWIPSLGVPMGNMAPGKGYQVFTTVDTAVSFTYATYSAPAARDIPEEERPEPAYFAFRRTGAPYTIVVQSAMIDGYSLEAGDEVAVFDGATCVGAVVWSEDRPNVLSAWRGNEEFDLPGYLPGNAMNFQVYKKRLKKSAVVEPEYVHTAEAFFDGSSYSRTALKGSPGLIPQQFALQQNYPNPFNPTTKLRFDVAENSQVTMVVYNLMGQEVVRLLDNAFYEPGRYTMTWQALNKRGEQVSAGMYLVRMTTSGGFTATRKMVLLK</sequence>
<evidence type="ECO:0000313" key="1">
    <source>
        <dbReference type="EMBL" id="SVA67115.1"/>
    </source>
</evidence>